<dbReference type="EMBL" id="UYRS01022315">
    <property type="protein sequence ID" value="VDK51322.1"/>
    <property type="molecule type" value="Genomic_DNA"/>
</dbReference>
<reference evidence="2 3" key="2">
    <citation type="submission" date="2018-11" db="EMBL/GenBank/DDBJ databases">
        <authorList>
            <consortium name="Pathogen Informatics"/>
        </authorList>
    </citation>
    <scope>NUCLEOTIDE SEQUENCE [LARGE SCALE GENOMIC DNA]</scope>
</reference>
<dbReference type="Proteomes" id="UP000282613">
    <property type="component" value="Unassembled WGS sequence"/>
</dbReference>
<evidence type="ECO:0000313" key="3">
    <source>
        <dbReference type="Proteomes" id="UP000282613"/>
    </source>
</evidence>
<gene>
    <name evidence="2" type="ORF">TASK_LOCUS10296</name>
</gene>
<feature type="signal peptide" evidence="1">
    <location>
        <begin position="1"/>
        <end position="23"/>
    </location>
</feature>
<evidence type="ECO:0000256" key="1">
    <source>
        <dbReference type="SAM" id="SignalP"/>
    </source>
</evidence>
<feature type="chain" id="PRO_5043132829" evidence="1">
    <location>
        <begin position="24"/>
        <end position="110"/>
    </location>
</feature>
<evidence type="ECO:0000313" key="2">
    <source>
        <dbReference type="EMBL" id="VDK51322.1"/>
    </source>
</evidence>
<keyword evidence="1" id="KW-0732">Signal</keyword>
<name>A0A0R3WHF2_TAEAS</name>
<evidence type="ECO:0000313" key="4">
    <source>
        <dbReference type="WBParaSite" id="TASK_0001029501-mRNA-1"/>
    </source>
</evidence>
<protein>
    <submittedName>
        <fullName evidence="4">Secreted protein</fullName>
    </submittedName>
</protein>
<accession>A0A0R3WHF2</accession>
<keyword evidence="3" id="KW-1185">Reference proteome</keyword>
<sequence length="110" mass="12252">MRSSPTLISVLLLLALTSRPAFSAALAIGEAVPRPEADPFGVSDLPVGEDVAENVVETEAFSELDEDDVSEDVLVPAAFRRVRVRVRCVYDRGSKRLRCFWIRQVIPLRR</sequence>
<reference evidence="4" key="1">
    <citation type="submission" date="2017-02" db="UniProtKB">
        <authorList>
            <consortium name="WormBaseParasite"/>
        </authorList>
    </citation>
    <scope>IDENTIFICATION</scope>
</reference>
<proteinExistence type="predicted"/>
<dbReference type="AlphaFoldDB" id="A0A0R3WHF2"/>
<organism evidence="4">
    <name type="scientific">Taenia asiatica</name>
    <name type="common">Asian tapeworm</name>
    <dbReference type="NCBI Taxonomy" id="60517"/>
    <lineage>
        <taxon>Eukaryota</taxon>
        <taxon>Metazoa</taxon>
        <taxon>Spiralia</taxon>
        <taxon>Lophotrochozoa</taxon>
        <taxon>Platyhelminthes</taxon>
        <taxon>Cestoda</taxon>
        <taxon>Eucestoda</taxon>
        <taxon>Cyclophyllidea</taxon>
        <taxon>Taeniidae</taxon>
        <taxon>Taenia</taxon>
    </lineage>
</organism>
<dbReference type="WBParaSite" id="TASK_0001029501-mRNA-1">
    <property type="protein sequence ID" value="TASK_0001029501-mRNA-1"/>
    <property type="gene ID" value="TASK_0001029501"/>
</dbReference>